<name>A0ABW8TNN5_9CLOT</name>
<feature type="transmembrane region" description="Helical" evidence="1">
    <location>
        <begin position="20"/>
        <end position="40"/>
    </location>
</feature>
<evidence type="ECO:0000313" key="2">
    <source>
        <dbReference type="EMBL" id="MFL0267300.1"/>
    </source>
</evidence>
<organism evidence="2 3">
    <name type="scientific">Candidatus Clostridium radicumherbarum</name>
    <dbReference type="NCBI Taxonomy" id="3381662"/>
    <lineage>
        <taxon>Bacteria</taxon>
        <taxon>Bacillati</taxon>
        <taxon>Bacillota</taxon>
        <taxon>Clostridia</taxon>
        <taxon>Eubacteriales</taxon>
        <taxon>Clostridiaceae</taxon>
        <taxon>Clostridium</taxon>
    </lineage>
</organism>
<dbReference type="RefSeq" id="WP_406763906.1">
    <property type="nucleotide sequence ID" value="NZ_JBJHZY010000001.1"/>
</dbReference>
<proteinExistence type="predicted"/>
<keyword evidence="1" id="KW-0472">Membrane</keyword>
<dbReference type="Proteomes" id="UP001623661">
    <property type="component" value="Unassembled WGS sequence"/>
</dbReference>
<accession>A0ABW8TNN5</accession>
<keyword evidence="1" id="KW-0812">Transmembrane</keyword>
<feature type="transmembrane region" description="Helical" evidence="1">
    <location>
        <begin position="68"/>
        <end position="91"/>
    </location>
</feature>
<comment type="caution">
    <text evidence="2">The sequence shown here is derived from an EMBL/GenBank/DDBJ whole genome shotgun (WGS) entry which is preliminary data.</text>
</comment>
<keyword evidence="1" id="KW-1133">Transmembrane helix</keyword>
<protein>
    <recommendedName>
        <fullName evidence="4">ABC transporter permease</fullName>
    </recommendedName>
</protein>
<evidence type="ECO:0000256" key="1">
    <source>
        <dbReference type="SAM" id="Phobius"/>
    </source>
</evidence>
<sequence>MGNASNYSNNFITKIVPVALFKFCDVYLLILFIILIFFYIGTDFKNSMEEISLAIGGCKSNKFMFRKLISLLVVYTVLYLISFTNIYTLYISKVGGMGNLISIKEIILYSLVTNVFIISLSLFIIYISRDIAVSTSIITSYYLIEEALWRCKITQTKGILGHIYQYSDYGKGEILKVKLFYVFISIILLIFTYKISERKKFVLDLFQNKG</sequence>
<dbReference type="EMBL" id="JBJHZY010000001">
    <property type="protein sequence ID" value="MFL0267300.1"/>
    <property type="molecule type" value="Genomic_DNA"/>
</dbReference>
<evidence type="ECO:0008006" key="4">
    <source>
        <dbReference type="Google" id="ProtNLM"/>
    </source>
</evidence>
<feature type="transmembrane region" description="Helical" evidence="1">
    <location>
        <begin position="106"/>
        <end position="127"/>
    </location>
</feature>
<feature type="transmembrane region" description="Helical" evidence="1">
    <location>
        <begin position="179"/>
        <end position="196"/>
    </location>
</feature>
<gene>
    <name evidence="2" type="ORF">ACJDUH_04215</name>
</gene>
<reference evidence="2 3" key="1">
    <citation type="submission" date="2024-11" db="EMBL/GenBank/DDBJ databases">
        <authorList>
            <person name="Heng Y.C."/>
            <person name="Lim A.C.H."/>
            <person name="Lee J.K.Y."/>
            <person name="Kittelmann S."/>
        </authorList>
    </citation>
    <scope>NUCLEOTIDE SEQUENCE [LARGE SCALE GENOMIC DNA]</scope>
    <source>
        <strain evidence="2 3">WILCCON 0202</strain>
    </source>
</reference>
<keyword evidence="3" id="KW-1185">Reference proteome</keyword>
<evidence type="ECO:0000313" key="3">
    <source>
        <dbReference type="Proteomes" id="UP001623661"/>
    </source>
</evidence>